<evidence type="ECO:0000259" key="4">
    <source>
        <dbReference type="PROSITE" id="PS01124"/>
    </source>
</evidence>
<keyword evidence="2" id="KW-0238">DNA-binding</keyword>
<dbReference type="EMBL" id="LTAO01000023">
    <property type="protein sequence ID" value="KYG29458.1"/>
    <property type="molecule type" value="Genomic_DNA"/>
</dbReference>
<keyword evidence="6" id="KW-1185">Reference proteome</keyword>
<gene>
    <name evidence="5" type="ORF">AZF04_08015</name>
</gene>
<evidence type="ECO:0000313" key="6">
    <source>
        <dbReference type="Proteomes" id="UP000075806"/>
    </source>
</evidence>
<comment type="caution">
    <text evidence="5">The sequence shown here is derived from an EMBL/GenBank/DDBJ whole genome shotgun (WGS) entry which is preliminary data.</text>
</comment>
<dbReference type="SUPFAM" id="SSF46689">
    <property type="entry name" value="Homeodomain-like"/>
    <property type="match status" value="2"/>
</dbReference>
<evidence type="ECO:0000256" key="3">
    <source>
        <dbReference type="ARBA" id="ARBA00023163"/>
    </source>
</evidence>
<keyword evidence="3" id="KW-0804">Transcription</keyword>
<sequence>MSHFKSINGSLLKHDFYPKVTAFYFKTWISFYMDFHRHDDIEIMYVLKGQCIVKVEKQSLLLKQGSFILLDANVPHKLVIDPNKPCRMLNIEFGFVEKNNLLPPLRKLINESQNLHEFLRFPFKYLVLKDTNEIYHTLKSLVLELDSKEEEQELMVQLHMTQLFVWLARMMKNALPQNEEANVYVKRAIDFLHQNYDCDIKIKDVGEAVNLHPGYLHRIFKKQMNLTMVEYLTSLRIEKAKMLLSETEIPIIDIAVYVGMNSRQYFSLLFKKYTETTPLQYRKFSQRNVHQIKE</sequence>
<dbReference type="InterPro" id="IPR003313">
    <property type="entry name" value="AraC-bd"/>
</dbReference>
<dbReference type="InterPro" id="IPR009057">
    <property type="entry name" value="Homeodomain-like_sf"/>
</dbReference>
<feature type="domain" description="HTH araC/xylS-type" evidence="4">
    <location>
        <begin position="186"/>
        <end position="284"/>
    </location>
</feature>
<dbReference type="PANTHER" id="PTHR43280:SF28">
    <property type="entry name" value="HTH-TYPE TRANSCRIPTIONAL ACTIVATOR RHAS"/>
    <property type="match status" value="1"/>
</dbReference>
<dbReference type="Pfam" id="PF12833">
    <property type="entry name" value="HTH_18"/>
    <property type="match status" value="1"/>
</dbReference>
<dbReference type="InterPro" id="IPR014710">
    <property type="entry name" value="RmlC-like_jellyroll"/>
</dbReference>
<organism evidence="5 6">
    <name type="scientific">Alkalihalobacillus trypoxylicola</name>
    <dbReference type="NCBI Taxonomy" id="519424"/>
    <lineage>
        <taxon>Bacteria</taxon>
        <taxon>Bacillati</taxon>
        <taxon>Bacillota</taxon>
        <taxon>Bacilli</taxon>
        <taxon>Bacillales</taxon>
        <taxon>Bacillaceae</taxon>
        <taxon>Alkalihalobacillus</taxon>
    </lineage>
</organism>
<evidence type="ECO:0000313" key="5">
    <source>
        <dbReference type="EMBL" id="KYG29458.1"/>
    </source>
</evidence>
<keyword evidence="1" id="KW-0805">Transcription regulation</keyword>
<dbReference type="Gene3D" id="2.60.120.10">
    <property type="entry name" value="Jelly Rolls"/>
    <property type="match status" value="1"/>
</dbReference>
<accession>A0A161QIU4</accession>
<dbReference type="SMART" id="SM00342">
    <property type="entry name" value="HTH_ARAC"/>
    <property type="match status" value="1"/>
</dbReference>
<dbReference type="GO" id="GO:0043565">
    <property type="term" value="F:sequence-specific DNA binding"/>
    <property type="evidence" value="ECO:0007669"/>
    <property type="project" value="InterPro"/>
</dbReference>
<dbReference type="STRING" id="519424.AZF04_08015"/>
<protein>
    <recommendedName>
        <fullName evidence="4">HTH araC/xylS-type domain-containing protein</fullName>
    </recommendedName>
</protein>
<dbReference type="InterPro" id="IPR018060">
    <property type="entry name" value="HTH_AraC"/>
</dbReference>
<dbReference type="Gene3D" id="1.10.10.60">
    <property type="entry name" value="Homeodomain-like"/>
    <property type="match status" value="2"/>
</dbReference>
<dbReference type="PANTHER" id="PTHR43280">
    <property type="entry name" value="ARAC-FAMILY TRANSCRIPTIONAL REGULATOR"/>
    <property type="match status" value="1"/>
</dbReference>
<dbReference type="PROSITE" id="PS00041">
    <property type="entry name" value="HTH_ARAC_FAMILY_1"/>
    <property type="match status" value="1"/>
</dbReference>
<dbReference type="InterPro" id="IPR018062">
    <property type="entry name" value="HTH_AraC-typ_CS"/>
</dbReference>
<reference evidence="5" key="1">
    <citation type="submission" date="2016-02" db="EMBL/GenBank/DDBJ databases">
        <title>Genome sequence of Bacillus trypoxylicola KCTC 13244(T).</title>
        <authorList>
            <person name="Jeong H."/>
            <person name="Park S.-H."/>
            <person name="Choi S.-K."/>
        </authorList>
    </citation>
    <scope>NUCLEOTIDE SEQUENCE [LARGE SCALE GENOMIC DNA]</scope>
    <source>
        <strain evidence="5">KCTC 13244</strain>
    </source>
</reference>
<dbReference type="GO" id="GO:0003700">
    <property type="term" value="F:DNA-binding transcription factor activity"/>
    <property type="evidence" value="ECO:0007669"/>
    <property type="project" value="InterPro"/>
</dbReference>
<dbReference type="AlphaFoldDB" id="A0A161QIU4"/>
<dbReference type="InterPro" id="IPR037923">
    <property type="entry name" value="HTH-like"/>
</dbReference>
<dbReference type="PROSITE" id="PS01124">
    <property type="entry name" value="HTH_ARAC_FAMILY_2"/>
    <property type="match status" value="1"/>
</dbReference>
<evidence type="ECO:0000256" key="2">
    <source>
        <dbReference type="ARBA" id="ARBA00023125"/>
    </source>
</evidence>
<proteinExistence type="predicted"/>
<evidence type="ECO:0000256" key="1">
    <source>
        <dbReference type="ARBA" id="ARBA00023015"/>
    </source>
</evidence>
<dbReference type="Pfam" id="PF02311">
    <property type="entry name" value="AraC_binding"/>
    <property type="match status" value="1"/>
</dbReference>
<dbReference type="RefSeq" id="WP_061949257.1">
    <property type="nucleotide sequence ID" value="NZ_LTAO01000023.1"/>
</dbReference>
<dbReference type="SUPFAM" id="SSF51215">
    <property type="entry name" value="Regulatory protein AraC"/>
    <property type="match status" value="1"/>
</dbReference>
<dbReference type="Proteomes" id="UP000075806">
    <property type="component" value="Unassembled WGS sequence"/>
</dbReference>
<name>A0A161QIU4_9BACI</name>
<dbReference type="OrthoDB" id="9807321at2"/>